<comment type="subcellular location">
    <subcellularLocation>
        <location evidence="1">Nucleus</location>
    </subcellularLocation>
</comment>
<keyword evidence="3" id="KW-0175">Coiled coil</keyword>
<gene>
    <name evidence="6" type="ORF">IV203_009255</name>
    <name evidence="5" type="ORF">IV203_011064</name>
</gene>
<dbReference type="EMBL" id="JAGRRH010000017">
    <property type="protein sequence ID" value="KAG7353206.1"/>
    <property type="molecule type" value="Genomic_DNA"/>
</dbReference>
<dbReference type="GO" id="GO:0005634">
    <property type="term" value="C:nucleus"/>
    <property type="evidence" value="ECO:0007669"/>
    <property type="project" value="UniProtKB-SubCell"/>
</dbReference>
<dbReference type="PANTHER" id="PTHR14087">
    <property type="entry name" value="THYMOCYTE NUCLEAR PROTEIN 1"/>
    <property type="match status" value="1"/>
</dbReference>
<dbReference type="OrthoDB" id="41445at2759"/>
<dbReference type="CDD" id="cd21133">
    <property type="entry name" value="EVE"/>
    <property type="match status" value="1"/>
</dbReference>
<reference evidence="6" key="2">
    <citation type="submission" date="2021-04" db="EMBL/GenBank/DDBJ databases">
        <authorList>
            <person name="Podell S."/>
        </authorList>
    </citation>
    <scope>NUCLEOTIDE SEQUENCE</scope>
    <source>
        <strain evidence="6">Hildebrandi</strain>
    </source>
</reference>
<comment type="caution">
    <text evidence="6">The sequence shown here is derived from an EMBL/GenBank/DDBJ whole genome shotgun (WGS) entry which is preliminary data.</text>
</comment>
<evidence type="ECO:0000256" key="2">
    <source>
        <dbReference type="ARBA" id="ARBA00023242"/>
    </source>
</evidence>
<proteinExistence type="predicted"/>
<dbReference type="InterPro" id="IPR002740">
    <property type="entry name" value="EVE_domain"/>
</dbReference>
<dbReference type="PANTHER" id="PTHR14087:SF7">
    <property type="entry name" value="THYMOCYTE NUCLEAR PROTEIN 1"/>
    <property type="match status" value="1"/>
</dbReference>
<feature type="domain" description="EVE" evidence="4">
    <location>
        <begin position="8"/>
        <end position="154"/>
    </location>
</feature>
<dbReference type="Pfam" id="PF01878">
    <property type="entry name" value="EVE"/>
    <property type="match status" value="1"/>
</dbReference>
<dbReference type="InterPro" id="IPR052181">
    <property type="entry name" value="5hmC_binding"/>
</dbReference>
<dbReference type="Proteomes" id="UP000693970">
    <property type="component" value="Unassembled WGS sequence"/>
</dbReference>
<evidence type="ECO:0000256" key="3">
    <source>
        <dbReference type="SAM" id="Coils"/>
    </source>
</evidence>
<evidence type="ECO:0000313" key="5">
    <source>
        <dbReference type="EMBL" id="KAG7338392.1"/>
    </source>
</evidence>
<keyword evidence="7" id="KW-1185">Reference proteome</keyword>
<organism evidence="6 7">
    <name type="scientific">Nitzschia inconspicua</name>
    <dbReference type="NCBI Taxonomy" id="303405"/>
    <lineage>
        <taxon>Eukaryota</taxon>
        <taxon>Sar</taxon>
        <taxon>Stramenopiles</taxon>
        <taxon>Ochrophyta</taxon>
        <taxon>Bacillariophyta</taxon>
        <taxon>Bacillariophyceae</taxon>
        <taxon>Bacillariophycidae</taxon>
        <taxon>Bacillariales</taxon>
        <taxon>Bacillariaceae</taxon>
        <taxon>Nitzschia</taxon>
    </lineage>
</organism>
<protein>
    <submittedName>
        <fullName evidence="6">EVE domain containing protein</fullName>
    </submittedName>
</protein>
<sequence length="332" mass="37702">MSSPRRKNFLVKSEPSEYSIQQLQQDHQQEWDGVRNYTARNHLNTMKPGDKCFFYHSSCKLPSIVGTCRIARAAQPDQTAVNPKHKNFDPKSTESNRWVSVLVEFEALFETPVTIKELRMQATINPVIANMSLLRQSRLSVMPISDEEWQAVLDLQTRKEQGEDLEQLQQQIQNKEKQRTTKRTEKVATTTSASVTSIKKQKQNPVSSDVNEPGYCSKPDCALSTAQVDTILQDTAMKVTENELGLPGRRHLYKIEDSSKNVSLLVHYFEGNKFIGKDMARMNLMVDAAKTKGINNQDDSNAYLLLSERSGICKRNTLPKILENGVIVQRVE</sequence>
<evidence type="ECO:0000259" key="4">
    <source>
        <dbReference type="Pfam" id="PF01878"/>
    </source>
</evidence>
<evidence type="ECO:0000256" key="1">
    <source>
        <dbReference type="ARBA" id="ARBA00004123"/>
    </source>
</evidence>
<evidence type="ECO:0000313" key="7">
    <source>
        <dbReference type="Proteomes" id="UP000693970"/>
    </source>
</evidence>
<name>A0A9K3L1U8_9STRA</name>
<reference evidence="6" key="1">
    <citation type="journal article" date="2021" name="Sci. Rep.">
        <title>Diploid genomic architecture of Nitzschia inconspicua, an elite biomass production diatom.</title>
        <authorList>
            <person name="Oliver A."/>
            <person name="Podell S."/>
            <person name="Pinowska A."/>
            <person name="Traller J.C."/>
            <person name="Smith S.R."/>
            <person name="McClure R."/>
            <person name="Beliaev A."/>
            <person name="Bohutskyi P."/>
            <person name="Hill E.A."/>
            <person name="Rabines A."/>
            <person name="Zheng H."/>
            <person name="Allen L.Z."/>
            <person name="Kuo A."/>
            <person name="Grigoriev I.V."/>
            <person name="Allen A.E."/>
            <person name="Hazlebeck D."/>
            <person name="Allen E.E."/>
        </authorList>
    </citation>
    <scope>NUCLEOTIDE SEQUENCE</scope>
    <source>
        <strain evidence="6">Hildebrandi</strain>
    </source>
</reference>
<dbReference type="AlphaFoldDB" id="A0A9K3L1U8"/>
<feature type="coiled-coil region" evidence="3">
    <location>
        <begin position="158"/>
        <end position="185"/>
    </location>
</feature>
<evidence type="ECO:0000313" key="6">
    <source>
        <dbReference type="EMBL" id="KAG7353206.1"/>
    </source>
</evidence>
<keyword evidence="2" id="KW-0539">Nucleus</keyword>
<dbReference type="EMBL" id="JAGRRH010000058">
    <property type="protein sequence ID" value="KAG7338392.1"/>
    <property type="molecule type" value="Genomic_DNA"/>
</dbReference>
<accession>A0A9K3L1U8</accession>
<dbReference type="InterPro" id="IPR047197">
    <property type="entry name" value="THYN1-like_EVE"/>
</dbReference>